<gene>
    <name evidence="3" type="ORF">B4U80_11945</name>
</gene>
<comment type="similarity">
    <text evidence="1 2">Belongs to the terpene synthase family.</text>
</comment>
<dbReference type="OrthoDB" id="2861623at2759"/>
<evidence type="ECO:0000313" key="4">
    <source>
        <dbReference type="Proteomes" id="UP000288716"/>
    </source>
</evidence>
<comment type="caution">
    <text evidence="3">The sequence shown here is derived from an EMBL/GenBank/DDBJ whole genome shotgun (WGS) entry which is preliminary data.</text>
</comment>
<dbReference type="EMBL" id="NCKV01013901">
    <property type="protein sequence ID" value="RWS21055.1"/>
    <property type="molecule type" value="Genomic_DNA"/>
</dbReference>
<keyword evidence="4" id="KW-1185">Reference proteome</keyword>
<dbReference type="EC" id="4.2.3.-" evidence="2"/>
<evidence type="ECO:0000256" key="2">
    <source>
        <dbReference type="RuleBase" id="RU366034"/>
    </source>
</evidence>
<keyword evidence="2" id="KW-0479">Metal-binding</keyword>
<dbReference type="Gene3D" id="1.10.600.10">
    <property type="entry name" value="Farnesyl Diphosphate Synthase"/>
    <property type="match status" value="1"/>
</dbReference>
<dbReference type="STRING" id="299467.A0A443S0K3"/>
<dbReference type="GO" id="GO:0008299">
    <property type="term" value="P:isoprenoid biosynthetic process"/>
    <property type="evidence" value="ECO:0007669"/>
    <property type="project" value="UniProtKB-ARBA"/>
</dbReference>
<dbReference type="InterPro" id="IPR034686">
    <property type="entry name" value="Terpene_cyclase-like_2"/>
</dbReference>
<evidence type="ECO:0000313" key="3">
    <source>
        <dbReference type="EMBL" id="RWS21055.1"/>
    </source>
</evidence>
<reference evidence="3 4" key="1">
    <citation type="journal article" date="2018" name="Gigascience">
        <title>Genomes of trombidid mites reveal novel predicted allergens and laterally-transferred genes associated with secondary metabolism.</title>
        <authorList>
            <person name="Dong X."/>
            <person name="Chaisiri K."/>
            <person name="Xia D."/>
            <person name="Armstrong S.D."/>
            <person name="Fang Y."/>
            <person name="Donnelly M.J."/>
            <person name="Kadowaki T."/>
            <person name="McGarry J.W."/>
            <person name="Darby A.C."/>
            <person name="Makepeace B.L."/>
        </authorList>
    </citation>
    <scope>NUCLEOTIDE SEQUENCE [LARGE SCALE GENOMIC DNA]</scope>
    <source>
        <strain evidence="3">UoL-UT</strain>
    </source>
</reference>
<keyword evidence="2" id="KW-0456">Lyase</keyword>
<dbReference type="GO" id="GO:0010333">
    <property type="term" value="F:terpene synthase activity"/>
    <property type="evidence" value="ECO:0007669"/>
    <property type="project" value="InterPro"/>
</dbReference>
<evidence type="ECO:0000256" key="1">
    <source>
        <dbReference type="ARBA" id="ARBA00006333"/>
    </source>
</evidence>
<dbReference type="InterPro" id="IPR008949">
    <property type="entry name" value="Isoprenoid_synthase_dom_sf"/>
</dbReference>
<dbReference type="Pfam" id="PF19086">
    <property type="entry name" value="Terpene_syn_C_2"/>
    <property type="match status" value="1"/>
</dbReference>
<keyword evidence="2" id="KW-0460">Magnesium</keyword>
<accession>A0A443S0K3</accession>
<dbReference type="GO" id="GO:0046872">
    <property type="term" value="F:metal ion binding"/>
    <property type="evidence" value="ECO:0007669"/>
    <property type="project" value="UniProtKB-KW"/>
</dbReference>
<comment type="cofactor">
    <cofactor evidence="2">
        <name>Mg(2+)</name>
        <dbReference type="ChEBI" id="CHEBI:18420"/>
    </cofactor>
</comment>
<dbReference type="Proteomes" id="UP000288716">
    <property type="component" value="Unassembled WGS sequence"/>
</dbReference>
<dbReference type="AlphaFoldDB" id="A0A443S0K3"/>
<sequence length="241" mass="28117">MNNQEKSSGFIYPKVNIPIEPAINPLFNEIKEEVERWAIGHKLFQGESALQKLKREDVTKLGCHCCPESEFNRTVVVCKFLLHVVLLDDSISEGYVGDYYDTLLNYENDQSKVMEMMDAAENFPQDPITASFVDIWKQMKQLMNIDWQKRFAQSFIWYVKSSRWEIENRKHNRVPQLGEYLTYRYYVSGMEPCLMLVELMDNIILPDSVSLNPALQIVITNAANIIALENDLHSFEKEKHQ</sequence>
<proteinExistence type="inferred from homology"/>
<dbReference type="SUPFAM" id="SSF48576">
    <property type="entry name" value="Terpenoid synthases"/>
    <property type="match status" value="1"/>
</dbReference>
<protein>
    <recommendedName>
        <fullName evidence="2">Terpene synthase</fullName>
        <ecNumber evidence="2">4.2.3.-</ecNumber>
    </recommendedName>
</protein>
<dbReference type="PANTHER" id="PTHR35201:SF4">
    <property type="entry name" value="BETA-PINACENE SYNTHASE-RELATED"/>
    <property type="match status" value="1"/>
</dbReference>
<dbReference type="PANTHER" id="PTHR35201">
    <property type="entry name" value="TERPENE SYNTHASE"/>
    <property type="match status" value="1"/>
</dbReference>
<dbReference type="VEuPathDB" id="VectorBase:LDEU010985"/>
<organism evidence="3 4">
    <name type="scientific">Leptotrombidium deliense</name>
    <dbReference type="NCBI Taxonomy" id="299467"/>
    <lineage>
        <taxon>Eukaryota</taxon>
        <taxon>Metazoa</taxon>
        <taxon>Ecdysozoa</taxon>
        <taxon>Arthropoda</taxon>
        <taxon>Chelicerata</taxon>
        <taxon>Arachnida</taxon>
        <taxon>Acari</taxon>
        <taxon>Acariformes</taxon>
        <taxon>Trombidiformes</taxon>
        <taxon>Prostigmata</taxon>
        <taxon>Anystina</taxon>
        <taxon>Parasitengona</taxon>
        <taxon>Trombiculoidea</taxon>
        <taxon>Trombiculidae</taxon>
        <taxon>Leptotrombidium</taxon>
    </lineage>
</organism>
<name>A0A443S0K3_9ACAR</name>